<comment type="caution">
    <text evidence="20">The sequence shown here is derived from an EMBL/GenBank/DDBJ whole genome shotgun (WGS) entry which is preliminary data.</text>
</comment>
<evidence type="ECO:0000256" key="16">
    <source>
        <dbReference type="ARBA" id="ARBA00047899"/>
    </source>
</evidence>
<dbReference type="InterPro" id="IPR001611">
    <property type="entry name" value="Leu-rich_rpt"/>
</dbReference>
<keyword evidence="11" id="KW-0418">Kinase</keyword>
<dbReference type="SUPFAM" id="SSF56112">
    <property type="entry name" value="Protein kinase-like (PK-like)"/>
    <property type="match status" value="1"/>
</dbReference>
<keyword evidence="5" id="KW-0433">Leucine-rich repeat</keyword>
<keyword evidence="13" id="KW-1133">Transmembrane helix</keyword>
<dbReference type="GO" id="GO:0005524">
    <property type="term" value="F:ATP binding"/>
    <property type="evidence" value="ECO:0007669"/>
    <property type="project" value="UniProtKB-UniRule"/>
</dbReference>
<dbReference type="InterPro" id="IPR001245">
    <property type="entry name" value="Ser-Thr/Tyr_kinase_cat_dom"/>
</dbReference>
<reference evidence="20" key="1">
    <citation type="submission" date="2023-10" db="EMBL/GenBank/DDBJ databases">
        <title>Chromosome-level genome of the transformable northern wattle, Acacia crassicarpa.</title>
        <authorList>
            <person name="Massaro I."/>
            <person name="Sinha N.R."/>
            <person name="Poethig S."/>
            <person name="Leichty A.R."/>
        </authorList>
    </citation>
    <scope>NUCLEOTIDE SEQUENCE</scope>
    <source>
        <strain evidence="20">Acra3RX</strain>
        <tissue evidence="20">Leaf</tissue>
    </source>
</reference>
<evidence type="ECO:0000256" key="8">
    <source>
        <dbReference type="ARBA" id="ARBA00022729"/>
    </source>
</evidence>
<keyword evidence="8" id="KW-0732">Signal</keyword>
<dbReference type="Pfam" id="PF00560">
    <property type="entry name" value="LRR_1"/>
    <property type="match status" value="2"/>
</dbReference>
<dbReference type="SUPFAM" id="SSF52058">
    <property type="entry name" value="L domain-like"/>
    <property type="match status" value="1"/>
</dbReference>
<comment type="catalytic activity">
    <reaction evidence="16">
        <text>L-threonyl-[protein] + ATP = O-phospho-L-threonyl-[protein] + ADP + H(+)</text>
        <dbReference type="Rhea" id="RHEA:46608"/>
        <dbReference type="Rhea" id="RHEA-COMP:11060"/>
        <dbReference type="Rhea" id="RHEA-COMP:11605"/>
        <dbReference type="ChEBI" id="CHEBI:15378"/>
        <dbReference type="ChEBI" id="CHEBI:30013"/>
        <dbReference type="ChEBI" id="CHEBI:30616"/>
        <dbReference type="ChEBI" id="CHEBI:61977"/>
        <dbReference type="ChEBI" id="CHEBI:456216"/>
        <dbReference type="EC" id="2.7.11.1"/>
    </reaction>
</comment>
<dbReference type="GO" id="GO:0004674">
    <property type="term" value="F:protein serine/threonine kinase activity"/>
    <property type="evidence" value="ECO:0007669"/>
    <property type="project" value="UniProtKB-KW"/>
</dbReference>
<evidence type="ECO:0000256" key="18">
    <source>
        <dbReference type="PROSITE-ProRule" id="PRU10141"/>
    </source>
</evidence>
<comment type="catalytic activity">
    <reaction evidence="17">
        <text>L-seryl-[protein] + ATP = O-phospho-L-seryl-[protein] + ADP + H(+)</text>
        <dbReference type="Rhea" id="RHEA:17989"/>
        <dbReference type="Rhea" id="RHEA-COMP:9863"/>
        <dbReference type="Rhea" id="RHEA-COMP:11604"/>
        <dbReference type="ChEBI" id="CHEBI:15378"/>
        <dbReference type="ChEBI" id="CHEBI:29999"/>
        <dbReference type="ChEBI" id="CHEBI:30616"/>
        <dbReference type="ChEBI" id="CHEBI:83421"/>
        <dbReference type="ChEBI" id="CHEBI:456216"/>
        <dbReference type="EC" id="2.7.11.1"/>
    </reaction>
</comment>
<evidence type="ECO:0000256" key="13">
    <source>
        <dbReference type="ARBA" id="ARBA00022989"/>
    </source>
</evidence>
<dbReference type="PROSITE" id="PS50011">
    <property type="entry name" value="PROTEIN_KINASE_DOM"/>
    <property type="match status" value="1"/>
</dbReference>
<dbReference type="AlphaFoldDB" id="A0AAE1MDR5"/>
<keyword evidence="14" id="KW-0472">Membrane</keyword>
<feature type="domain" description="Protein kinase" evidence="19">
    <location>
        <begin position="603"/>
        <end position="880"/>
    </location>
</feature>
<dbReference type="Pfam" id="PF12819">
    <property type="entry name" value="Malectin_like"/>
    <property type="match status" value="1"/>
</dbReference>
<dbReference type="SMART" id="SM00220">
    <property type="entry name" value="S_TKc"/>
    <property type="match status" value="1"/>
</dbReference>
<evidence type="ECO:0000256" key="4">
    <source>
        <dbReference type="ARBA" id="ARBA00022553"/>
    </source>
</evidence>
<dbReference type="GO" id="GO:0016020">
    <property type="term" value="C:membrane"/>
    <property type="evidence" value="ECO:0007669"/>
    <property type="project" value="UniProtKB-SubCell"/>
</dbReference>
<dbReference type="Proteomes" id="UP001293593">
    <property type="component" value="Unassembled WGS sequence"/>
</dbReference>
<dbReference type="Gene3D" id="3.30.200.20">
    <property type="entry name" value="Phosphorylase Kinase, domain 1"/>
    <property type="match status" value="1"/>
</dbReference>
<keyword evidence="15" id="KW-0675">Receptor</keyword>
<evidence type="ECO:0000256" key="1">
    <source>
        <dbReference type="ARBA" id="ARBA00004167"/>
    </source>
</evidence>
<comment type="subcellular location">
    <subcellularLocation>
        <location evidence="1">Membrane</location>
        <topology evidence="1">Single-pass membrane protein</topology>
    </subcellularLocation>
</comment>
<evidence type="ECO:0000313" key="20">
    <source>
        <dbReference type="EMBL" id="KAK4261429.1"/>
    </source>
</evidence>
<dbReference type="Gene3D" id="1.10.510.10">
    <property type="entry name" value="Transferase(Phosphotransferase) domain 1"/>
    <property type="match status" value="1"/>
</dbReference>
<dbReference type="PROSITE" id="PS00107">
    <property type="entry name" value="PROTEIN_KINASE_ATP"/>
    <property type="match status" value="1"/>
</dbReference>
<evidence type="ECO:0000256" key="17">
    <source>
        <dbReference type="ARBA" id="ARBA00048679"/>
    </source>
</evidence>
<dbReference type="InterPro" id="IPR017441">
    <property type="entry name" value="Protein_kinase_ATP_BS"/>
</dbReference>
<gene>
    <name evidence="20" type="ORF">QN277_004427</name>
</gene>
<dbReference type="FunFam" id="3.30.200.20:FF:000039">
    <property type="entry name" value="receptor-like protein kinase FERONIA"/>
    <property type="match status" value="1"/>
</dbReference>
<evidence type="ECO:0000256" key="15">
    <source>
        <dbReference type="ARBA" id="ARBA00023170"/>
    </source>
</evidence>
<dbReference type="PROSITE" id="PS00108">
    <property type="entry name" value="PROTEIN_KINASE_ST"/>
    <property type="match status" value="1"/>
</dbReference>
<dbReference type="InterPro" id="IPR032675">
    <property type="entry name" value="LRR_dom_sf"/>
</dbReference>
<evidence type="ECO:0000256" key="3">
    <source>
        <dbReference type="ARBA" id="ARBA00022527"/>
    </source>
</evidence>
<keyword evidence="3" id="KW-0723">Serine/threonine-protein kinase</keyword>
<dbReference type="InterPro" id="IPR011009">
    <property type="entry name" value="Kinase-like_dom_sf"/>
</dbReference>
<keyword evidence="9" id="KW-0677">Repeat</keyword>
<evidence type="ECO:0000256" key="12">
    <source>
        <dbReference type="ARBA" id="ARBA00022840"/>
    </source>
</evidence>
<dbReference type="InterPro" id="IPR008271">
    <property type="entry name" value="Ser/Thr_kinase_AS"/>
</dbReference>
<dbReference type="Gene3D" id="3.80.10.10">
    <property type="entry name" value="Ribonuclease Inhibitor"/>
    <property type="match status" value="1"/>
</dbReference>
<keyword evidence="4" id="KW-0597">Phosphoprotein</keyword>
<protein>
    <recommendedName>
        <fullName evidence="2">non-specific serine/threonine protein kinase</fullName>
        <ecNumber evidence="2">2.7.11.1</ecNumber>
    </recommendedName>
</protein>
<dbReference type="Pfam" id="PF07714">
    <property type="entry name" value="PK_Tyr_Ser-Thr"/>
    <property type="match status" value="1"/>
</dbReference>
<dbReference type="PANTHER" id="PTHR45631">
    <property type="entry name" value="OS07G0107800 PROTEIN-RELATED"/>
    <property type="match status" value="1"/>
</dbReference>
<evidence type="ECO:0000256" key="10">
    <source>
        <dbReference type="ARBA" id="ARBA00022741"/>
    </source>
</evidence>
<evidence type="ECO:0000256" key="7">
    <source>
        <dbReference type="ARBA" id="ARBA00022692"/>
    </source>
</evidence>
<dbReference type="EC" id="2.7.11.1" evidence="2"/>
<accession>A0AAE1MDR5</accession>
<dbReference type="CDD" id="cd14066">
    <property type="entry name" value="STKc_IRAK"/>
    <property type="match status" value="1"/>
</dbReference>
<evidence type="ECO:0000259" key="19">
    <source>
        <dbReference type="PROSITE" id="PS50011"/>
    </source>
</evidence>
<keyword evidence="12 18" id="KW-0067">ATP-binding</keyword>
<sequence length="934" mass="104596">MMEEKFDIWIFRFVLVYALCIFVFIGSSSTTEGFVSIACCADSTYTDLETNLSYKLDYTWFPDRASCISLTNHKANQRARVFDVTDKGKRCYSLPTIKDRVYMLRGSFPPDNSLGDFSFDVSIAVTSLGSVRPSQDLEIVEGIFRASKNSIDFCLVKKEQEDGNPYISQIDLRPSHEEYLQDLPSSVLKLISRNNPGGTVSDIRYPIDSNDRIWKEISISPSSHVSSFNVSISGQISNVTPPLQVLQTALTHSERLEFIHNISKTWNHDYRVFLYFLELSNTVRSGQRVFDIYLNGDLKEKSFDIMSGGSNYRHTVLNVSSNGAINLTLAKESGSEYGPLCNAYEILEVLPRKKETNQTDLQEMQKVAEELMMQNQGNKVLESWSGDPCMPFPWNGVECDLLNDSTFINKLDLSSSNLRGPIPSGVTALTNLETLNLSHNNFKGSIPQFPPFSSLISLDLSYNDLTGSIQGSIASLSHLKSLYFGCNPDMSKEVPSNFNSSLNTDYGRCNHKRSRISAPLIIGTVTCGSILLTLALGFLFACHYKKLSIPWGGFVAQKHPNPMATIVNKNADIIFSLPSKDDFSMKSVCIQKFTLDYIEIATEKYKTLIGEGGFGYVYRGLIDDDQEVAMKVRSATSTQGTKEFENELNLLSEIQHENLVPLLGYCNENDQQILVYPFMSNGSLQERLYGERSKRKVLDWPTRLSIALGAARGLAYLHTFPGRSIIHRDVKSSNILLDHSMTAKVADFGFSKFAPQEGDIGASLELRGTAGYLDPEYYTTQQLSAKSDVFSFGVVLLEIISGREPLNIQRPRNEWSLVEWAKAYIRAAKIDEIVDPGIKGGYHAEAMWRVVEVAHSCVETCSRFRHEMEDVVRELEDALIIENNASEYMKSIESLGGSNRYSIVTDKRVLPPSSSSTIESTTIINQTMSFPQPR</sequence>
<dbReference type="PROSITE" id="PS51450">
    <property type="entry name" value="LRR"/>
    <property type="match status" value="1"/>
</dbReference>
<name>A0AAE1MDR5_9FABA</name>
<evidence type="ECO:0000256" key="9">
    <source>
        <dbReference type="ARBA" id="ARBA00022737"/>
    </source>
</evidence>
<dbReference type="InterPro" id="IPR024788">
    <property type="entry name" value="Malectin-like_Carb-bd_dom"/>
</dbReference>
<dbReference type="PANTHER" id="PTHR45631:SF27">
    <property type="entry name" value="PROTEIN KINASE DOMAIN-CONTAINING PROTEIN"/>
    <property type="match status" value="1"/>
</dbReference>
<keyword evidence="6" id="KW-0808">Transferase</keyword>
<feature type="binding site" evidence="18">
    <location>
        <position position="631"/>
    </location>
    <ligand>
        <name>ATP</name>
        <dbReference type="ChEBI" id="CHEBI:30616"/>
    </ligand>
</feature>
<evidence type="ECO:0000256" key="11">
    <source>
        <dbReference type="ARBA" id="ARBA00022777"/>
    </source>
</evidence>
<evidence type="ECO:0000256" key="5">
    <source>
        <dbReference type="ARBA" id="ARBA00022614"/>
    </source>
</evidence>
<evidence type="ECO:0000256" key="6">
    <source>
        <dbReference type="ARBA" id="ARBA00022679"/>
    </source>
</evidence>
<evidence type="ECO:0000256" key="14">
    <source>
        <dbReference type="ARBA" id="ARBA00023136"/>
    </source>
</evidence>
<keyword evidence="7" id="KW-0812">Transmembrane</keyword>
<dbReference type="Gene3D" id="2.60.120.430">
    <property type="entry name" value="Galactose-binding lectin"/>
    <property type="match status" value="1"/>
</dbReference>
<organism evidence="20 21">
    <name type="scientific">Acacia crassicarpa</name>
    <name type="common">northern wattle</name>
    <dbReference type="NCBI Taxonomy" id="499986"/>
    <lineage>
        <taxon>Eukaryota</taxon>
        <taxon>Viridiplantae</taxon>
        <taxon>Streptophyta</taxon>
        <taxon>Embryophyta</taxon>
        <taxon>Tracheophyta</taxon>
        <taxon>Spermatophyta</taxon>
        <taxon>Magnoliopsida</taxon>
        <taxon>eudicotyledons</taxon>
        <taxon>Gunneridae</taxon>
        <taxon>Pentapetalae</taxon>
        <taxon>rosids</taxon>
        <taxon>fabids</taxon>
        <taxon>Fabales</taxon>
        <taxon>Fabaceae</taxon>
        <taxon>Caesalpinioideae</taxon>
        <taxon>mimosoid clade</taxon>
        <taxon>Acacieae</taxon>
        <taxon>Acacia</taxon>
    </lineage>
</organism>
<keyword evidence="10 18" id="KW-0547">Nucleotide-binding</keyword>
<evidence type="ECO:0000313" key="21">
    <source>
        <dbReference type="Proteomes" id="UP001293593"/>
    </source>
</evidence>
<proteinExistence type="predicted"/>
<keyword evidence="21" id="KW-1185">Reference proteome</keyword>
<dbReference type="EMBL" id="JAWXYG010000010">
    <property type="protein sequence ID" value="KAK4261429.1"/>
    <property type="molecule type" value="Genomic_DNA"/>
</dbReference>
<evidence type="ECO:0000256" key="2">
    <source>
        <dbReference type="ARBA" id="ARBA00012513"/>
    </source>
</evidence>
<dbReference type="InterPro" id="IPR000719">
    <property type="entry name" value="Prot_kinase_dom"/>
</dbReference>
<dbReference type="FunFam" id="1.10.510.10:FF:000146">
    <property type="entry name" value="LRR receptor-like serine/threonine-protein kinase IOS1"/>
    <property type="match status" value="1"/>
</dbReference>